<gene>
    <name evidence="1" type="ORF">F0562_034438</name>
</gene>
<evidence type="ECO:0000313" key="1">
    <source>
        <dbReference type="EMBL" id="KAA8529958.1"/>
    </source>
</evidence>
<keyword evidence="2" id="KW-1185">Reference proteome</keyword>
<reference evidence="1 2" key="1">
    <citation type="submission" date="2019-09" db="EMBL/GenBank/DDBJ databases">
        <title>A chromosome-level genome assembly of the Chinese tupelo Nyssa sinensis.</title>
        <authorList>
            <person name="Yang X."/>
            <person name="Kang M."/>
            <person name="Yang Y."/>
            <person name="Xiong H."/>
            <person name="Wang M."/>
            <person name="Zhang Z."/>
            <person name="Wang Z."/>
            <person name="Wu H."/>
            <person name="Ma T."/>
            <person name="Liu J."/>
            <person name="Xi Z."/>
        </authorList>
    </citation>
    <scope>NUCLEOTIDE SEQUENCE [LARGE SCALE GENOMIC DNA]</scope>
    <source>
        <strain evidence="1">J267</strain>
        <tissue evidence="1">Leaf</tissue>
    </source>
</reference>
<dbReference type="PANTHER" id="PTHR33450:SF31">
    <property type="entry name" value="EMB|CAB67623.1"/>
    <property type="match status" value="1"/>
</dbReference>
<evidence type="ECO:0000313" key="2">
    <source>
        <dbReference type="Proteomes" id="UP000325577"/>
    </source>
</evidence>
<proteinExistence type="predicted"/>
<dbReference type="Proteomes" id="UP000325577">
    <property type="component" value="Linkage Group LG20"/>
</dbReference>
<dbReference type="PANTHER" id="PTHR33450">
    <property type="entry name" value="EMB|CAB67623.1-RELATED"/>
    <property type="match status" value="1"/>
</dbReference>
<dbReference type="Pfam" id="PF05553">
    <property type="entry name" value="DUF761"/>
    <property type="match status" value="1"/>
</dbReference>
<sequence>MRASGNGNSSNVKSMAIKSKTNTLKARLVVFSLLKNKKLSLGSISHKIHAILGQQDNGETEDISDQSKAIVLYNALANEPHSSSSLTQLVEQAEDDQYVYYDEDDKYPDLTHSLFDEDEDELDLGDPNESVIDLVRNSKEEGEDFRLEDEIDHVADLFIMKFHKRMRMQKLASFKRFQEMLERGA</sequence>
<organism evidence="1 2">
    <name type="scientific">Nyssa sinensis</name>
    <dbReference type="NCBI Taxonomy" id="561372"/>
    <lineage>
        <taxon>Eukaryota</taxon>
        <taxon>Viridiplantae</taxon>
        <taxon>Streptophyta</taxon>
        <taxon>Embryophyta</taxon>
        <taxon>Tracheophyta</taxon>
        <taxon>Spermatophyta</taxon>
        <taxon>Magnoliopsida</taxon>
        <taxon>eudicotyledons</taxon>
        <taxon>Gunneridae</taxon>
        <taxon>Pentapetalae</taxon>
        <taxon>asterids</taxon>
        <taxon>Cornales</taxon>
        <taxon>Nyssaceae</taxon>
        <taxon>Nyssa</taxon>
    </lineage>
</organism>
<name>A0A5J5AII0_9ASTE</name>
<dbReference type="InterPro" id="IPR008480">
    <property type="entry name" value="DUF761_pln"/>
</dbReference>
<protein>
    <submittedName>
        <fullName evidence="1">Uncharacterized protein</fullName>
    </submittedName>
</protein>
<dbReference type="OrthoDB" id="684076at2759"/>
<dbReference type="EMBL" id="CM018044">
    <property type="protein sequence ID" value="KAA8529958.1"/>
    <property type="molecule type" value="Genomic_DNA"/>
</dbReference>
<dbReference type="AlphaFoldDB" id="A0A5J5AII0"/>
<accession>A0A5J5AII0</accession>